<comment type="caution">
    <text evidence="2">The sequence shown here is derived from an EMBL/GenBank/DDBJ whole genome shotgun (WGS) entry which is preliminary data.</text>
</comment>
<dbReference type="Proteomes" id="UP000662185">
    <property type="component" value="Unassembled WGS sequence"/>
</dbReference>
<name>A0A926WCP9_9NOST</name>
<dbReference type="Gene3D" id="3.40.50.2000">
    <property type="entry name" value="Glycogen Phosphorylase B"/>
    <property type="match status" value="1"/>
</dbReference>
<accession>A0A926WCP9</accession>
<dbReference type="AlphaFoldDB" id="A0A926WCP9"/>
<dbReference type="Pfam" id="PF22059">
    <property type="entry name" value="GumK_N"/>
    <property type="match status" value="1"/>
</dbReference>
<organism evidence="2 3">
    <name type="scientific">Anabaena sphaerica FACHB-251</name>
    <dbReference type="NCBI Taxonomy" id="2692883"/>
    <lineage>
        <taxon>Bacteria</taxon>
        <taxon>Bacillati</taxon>
        <taxon>Cyanobacteriota</taxon>
        <taxon>Cyanophyceae</taxon>
        <taxon>Nostocales</taxon>
        <taxon>Nostocaceae</taxon>
        <taxon>Anabaena</taxon>
    </lineage>
</organism>
<feature type="domain" description="Glucuronosyltransferase GumK N-terminal" evidence="1">
    <location>
        <begin position="6"/>
        <end position="176"/>
    </location>
</feature>
<protein>
    <submittedName>
        <fullName evidence="2">Glycosyltransferase</fullName>
    </submittedName>
</protein>
<dbReference type="SUPFAM" id="SSF53756">
    <property type="entry name" value="UDP-Glycosyltransferase/glycogen phosphorylase"/>
    <property type="match status" value="1"/>
</dbReference>
<gene>
    <name evidence="2" type="ORF">H6G06_01305</name>
</gene>
<dbReference type="Gene3D" id="3.40.50.11010">
    <property type="match status" value="1"/>
</dbReference>
<dbReference type="InterPro" id="IPR054299">
    <property type="entry name" value="GumK_N"/>
</dbReference>
<reference evidence="3" key="1">
    <citation type="journal article" date="2020" name="ISME J.">
        <title>Comparative genomics reveals insights into cyanobacterial evolution and habitat adaptation.</title>
        <authorList>
            <person name="Chen M.Y."/>
            <person name="Teng W.K."/>
            <person name="Zhao L."/>
            <person name="Hu C.X."/>
            <person name="Zhou Y.K."/>
            <person name="Han B.P."/>
            <person name="Song L.R."/>
            <person name="Shu W.S."/>
        </authorList>
    </citation>
    <scope>NUCLEOTIDE SEQUENCE [LARGE SCALE GENOMIC DNA]</scope>
    <source>
        <strain evidence="3">FACHB-251</strain>
    </source>
</reference>
<keyword evidence="3" id="KW-1185">Reference proteome</keyword>
<dbReference type="EMBL" id="JACJQU010000001">
    <property type="protein sequence ID" value="MBD2292149.1"/>
    <property type="molecule type" value="Genomic_DNA"/>
</dbReference>
<evidence type="ECO:0000259" key="1">
    <source>
        <dbReference type="Pfam" id="PF22059"/>
    </source>
</evidence>
<sequence>MKRVVLITGHYWSSKRKAGFHWLADAFLRQGWEVVFFTAPLSWLSVIRQDYRLDYPVLQEANKLQQVETTLWSYIWFTLWHPANLRLNVLNSLSHGLFRLYSHLPLGPVASMIEDADLFIFESTPAILLFESFKRINPSAKFIYRVSDDLRLLNNHPVVLETEQQIASEFDLVSVPSQYIYRNFPGLPNLELHFHGIRKDLFDQEYANPYPTVNHPNIIFVGNSYFDTDFIAQASQLFPNWQFHIIGPIKNLPARKNIISYGELPFIATIPYIKYADIALQTLVYSHGSESFTDSLKMIQYTYCQLPIIAPVYLSSSKTHVFYYQPGDVDSIRNALLAAQSYKRDQIQTDQIYSWDELVNRFLELTNNNSAL</sequence>
<proteinExistence type="predicted"/>
<dbReference type="RefSeq" id="WP_190556301.1">
    <property type="nucleotide sequence ID" value="NZ_JACJQU010000001.1"/>
</dbReference>
<evidence type="ECO:0000313" key="3">
    <source>
        <dbReference type="Proteomes" id="UP000662185"/>
    </source>
</evidence>
<evidence type="ECO:0000313" key="2">
    <source>
        <dbReference type="EMBL" id="MBD2292149.1"/>
    </source>
</evidence>